<proteinExistence type="predicted"/>
<dbReference type="SUPFAM" id="SSF49265">
    <property type="entry name" value="Fibronectin type III"/>
    <property type="match status" value="3"/>
</dbReference>
<comment type="caution">
    <text evidence="3">The sequence shown here is derived from an EMBL/GenBank/DDBJ whole genome shotgun (WGS) entry which is preliminary data.</text>
</comment>
<name>A0ABV0R556_9TELE</name>
<keyword evidence="4" id="KW-1185">Reference proteome</keyword>
<dbReference type="PANTHER" id="PTHR46708">
    <property type="entry name" value="TENASCIN"/>
    <property type="match status" value="1"/>
</dbReference>
<feature type="domain" description="Fibronectin type-III" evidence="2">
    <location>
        <begin position="156"/>
        <end position="246"/>
    </location>
</feature>
<dbReference type="Pfam" id="PF00041">
    <property type="entry name" value="fn3"/>
    <property type="match status" value="2"/>
</dbReference>
<dbReference type="PANTHER" id="PTHR46708:SF2">
    <property type="entry name" value="FIBRONECTIN TYPE-III DOMAIN-CONTAINING PROTEIN"/>
    <property type="match status" value="1"/>
</dbReference>
<dbReference type="CDD" id="cd00063">
    <property type="entry name" value="FN3"/>
    <property type="match status" value="3"/>
</dbReference>
<feature type="domain" description="Fibronectin type-III" evidence="2">
    <location>
        <begin position="64"/>
        <end position="155"/>
    </location>
</feature>
<organism evidence="3 4">
    <name type="scientific">Xenoophorus captivus</name>
    <dbReference type="NCBI Taxonomy" id="1517983"/>
    <lineage>
        <taxon>Eukaryota</taxon>
        <taxon>Metazoa</taxon>
        <taxon>Chordata</taxon>
        <taxon>Craniata</taxon>
        <taxon>Vertebrata</taxon>
        <taxon>Euteleostomi</taxon>
        <taxon>Actinopterygii</taxon>
        <taxon>Neopterygii</taxon>
        <taxon>Teleostei</taxon>
        <taxon>Neoteleostei</taxon>
        <taxon>Acanthomorphata</taxon>
        <taxon>Ovalentaria</taxon>
        <taxon>Atherinomorphae</taxon>
        <taxon>Cyprinodontiformes</taxon>
        <taxon>Goodeidae</taxon>
        <taxon>Xenoophorus</taxon>
    </lineage>
</organism>
<dbReference type="Gene3D" id="2.60.40.10">
    <property type="entry name" value="Immunoglobulins"/>
    <property type="match status" value="4"/>
</dbReference>
<dbReference type="Proteomes" id="UP001434883">
    <property type="component" value="Unassembled WGS sequence"/>
</dbReference>
<evidence type="ECO:0000313" key="4">
    <source>
        <dbReference type="Proteomes" id="UP001434883"/>
    </source>
</evidence>
<dbReference type="InterPro" id="IPR003961">
    <property type="entry name" value="FN3_dom"/>
</dbReference>
<dbReference type="InterPro" id="IPR013783">
    <property type="entry name" value="Ig-like_fold"/>
</dbReference>
<protein>
    <recommendedName>
        <fullName evidence="2">Fibronectin type-III domain-containing protein</fullName>
    </recommendedName>
</protein>
<accession>A0ABV0R556</accession>
<evidence type="ECO:0000313" key="3">
    <source>
        <dbReference type="EMBL" id="MEQ2203268.1"/>
    </source>
</evidence>
<sequence>VLVNGNINTYLIKGLEPASEYEILLAAVYANEVESDEVILIETTAKRTTTVATTTTRTITPRYAVKNLRIDEETTFSMRVSWQAVDSRNVRHYRLIYISAKGDRAEETRTVPSGQTSLVLQPLLSDTEYKVTIIPVYPDGDGPVSSQMGRTLPLSAPKNLRVSEEWYNRFRISWDVPPSPTMGYRVVYQPLSAPGQALETFVGEDVNTMLILNLLSGTEYSVKVIASYTTGSSEALSGKAKTLYLGVSNLSTYQVRMTGVCAQWVPHRHASSYRLVIQSVTGSQKQETKLGGGASRHCFNNLKPNTEYKISVYSQLQDGTEGPAVTANVKT</sequence>
<reference evidence="3 4" key="1">
    <citation type="submission" date="2021-06" db="EMBL/GenBank/DDBJ databases">
        <authorList>
            <person name="Palmer J.M."/>
        </authorList>
    </citation>
    <scope>NUCLEOTIDE SEQUENCE [LARGE SCALE GENOMIC DNA]</scope>
    <source>
        <strain evidence="3 4">XC_2019</strain>
        <tissue evidence="3">Muscle</tissue>
    </source>
</reference>
<dbReference type="EMBL" id="JAHRIN010034346">
    <property type="protein sequence ID" value="MEQ2203268.1"/>
    <property type="molecule type" value="Genomic_DNA"/>
</dbReference>
<evidence type="ECO:0000256" key="1">
    <source>
        <dbReference type="ARBA" id="ARBA00022737"/>
    </source>
</evidence>
<dbReference type="SMART" id="SM00060">
    <property type="entry name" value="FN3"/>
    <property type="match status" value="3"/>
</dbReference>
<dbReference type="InterPro" id="IPR050991">
    <property type="entry name" value="ECM_Regulatory_Proteins"/>
</dbReference>
<feature type="non-terminal residue" evidence="3">
    <location>
        <position position="1"/>
    </location>
</feature>
<feature type="domain" description="Fibronectin type-III" evidence="2">
    <location>
        <begin position="1"/>
        <end position="48"/>
    </location>
</feature>
<dbReference type="InterPro" id="IPR036116">
    <property type="entry name" value="FN3_sf"/>
</dbReference>
<dbReference type="PROSITE" id="PS50853">
    <property type="entry name" value="FN3"/>
    <property type="match status" value="3"/>
</dbReference>
<gene>
    <name evidence="3" type="ORF">XENOCAPTIV_027823</name>
</gene>
<evidence type="ECO:0000259" key="2">
    <source>
        <dbReference type="PROSITE" id="PS50853"/>
    </source>
</evidence>
<keyword evidence="1" id="KW-0677">Repeat</keyword>
<feature type="non-terminal residue" evidence="3">
    <location>
        <position position="331"/>
    </location>
</feature>